<dbReference type="GO" id="GO:0003676">
    <property type="term" value="F:nucleic acid binding"/>
    <property type="evidence" value="ECO:0007669"/>
    <property type="project" value="InterPro"/>
</dbReference>
<dbReference type="EMBL" id="JAAAHW010011567">
    <property type="protein sequence ID" value="KAF9919232.1"/>
    <property type="molecule type" value="Genomic_DNA"/>
</dbReference>
<proteinExistence type="predicted"/>
<dbReference type="Pfam" id="PF02171">
    <property type="entry name" value="Piwi"/>
    <property type="match status" value="1"/>
</dbReference>
<evidence type="ECO:0000259" key="1">
    <source>
        <dbReference type="Pfam" id="PF02171"/>
    </source>
</evidence>
<dbReference type="Gene3D" id="3.30.420.10">
    <property type="entry name" value="Ribonuclease H-like superfamily/Ribonuclease H"/>
    <property type="match status" value="1"/>
</dbReference>
<protein>
    <recommendedName>
        <fullName evidence="1">Piwi domain-containing protein</fullName>
    </recommendedName>
</protein>
<dbReference type="SUPFAM" id="SSF53098">
    <property type="entry name" value="Ribonuclease H-like"/>
    <property type="match status" value="1"/>
</dbReference>
<dbReference type="InterPro" id="IPR036397">
    <property type="entry name" value="RNaseH_sf"/>
</dbReference>
<comment type="caution">
    <text evidence="2">The sequence shown here is derived from an EMBL/GenBank/DDBJ whole genome shotgun (WGS) entry which is preliminary data.</text>
</comment>
<evidence type="ECO:0000313" key="2">
    <source>
        <dbReference type="EMBL" id="KAF9919232.1"/>
    </source>
</evidence>
<feature type="domain" description="Piwi" evidence="1">
    <location>
        <begin position="6"/>
        <end position="73"/>
    </location>
</feature>
<gene>
    <name evidence="2" type="ORF">BGZ65_012275</name>
</gene>
<reference evidence="2" key="1">
    <citation type="journal article" date="2020" name="Fungal Divers.">
        <title>Resolving the Mortierellaceae phylogeny through synthesis of multi-gene phylogenetics and phylogenomics.</title>
        <authorList>
            <person name="Vandepol N."/>
            <person name="Liber J."/>
            <person name="Desiro A."/>
            <person name="Na H."/>
            <person name="Kennedy M."/>
            <person name="Barry K."/>
            <person name="Grigoriev I.V."/>
            <person name="Miller A.N."/>
            <person name="O'Donnell K."/>
            <person name="Stajich J.E."/>
            <person name="Bonito G."/>
        </authorList>
    </citation>
    <scope>NUCLEOTIDE SEQUENCE</scope>
    <source>
        <strain evidence="2">MES-2147</strain>
    </source>
</reference>
<dbReference type="Proteomes" id="UP000749646">
    <property type="component" value="Unassembled WGS sequence"/>
</dbReference>
<dbReference type="InterPro" id="IPR003165">
    <property type="entry name" value="Piwi"/>
</dbReference>
<dbReference type="InterPro" id="IPR012337">
    <property type="entry name" value="RNaseH-like_sf"/>
</dbReference>
<sequence length="93" mass="10313">MQSWFASRTEIVAKLSTATTELLKTFYQIYGQKSERIVVVNSDGVSEGQSADVQEVTAVKAGCRTLEANYQPDHQDSCPQQLVLTRLSLVFVT</sequence>
<name>A0A9P6II84_9FUNG</name>
<organism evidence="2 3">
    <name type="scientific">Modicella reniformis</name>
    <dbReference type="NCBI Taxonomy" id="1440133"/>
    <lineage>
        <taxon>Eukaryota</taxon>
        <taxon>Fungi</taxon>
        <taxon>Fungi incertae sedis</taxon>
        <taxon>Mucoromycota</taxon>
        <taxon>Mortierellomycotina</taxon>
        <taxon>Mortierellomycetes</taxon>
        <taxon>Mortierellales</taxon>
        <taxon>Mortierellaceae</taxon>
        <taxon>Modicella</taxon>
    </lineage>
</organism>
<dbReference type="OrthoDB" id="10252740at2759"/>
<keyword evidence="3" id="KW-1185">Reference proteome</keyword>
<evidence type="ECO:0000313" key="3">
    <source>
        <dbReference type="Proteomes" id="UP000749646"/>
    </source>
</evidence>
<dbReference type="AlphaFoldDB" id="A0A9P6II84"/>
<accession>A0A9P6II84</accession>